<evidence type="ECO:0000256" key="1">
    <source>
        <dbReference type="SAM" id="SignalP"/>
    </source>
</evidence>
<protein>
    <recommendedName>
        <fullName evidence="4">Secreted protein</fullName>
    </recommendedName>
</protein>
<dbReference type="AlphaFoldDB" id="A0A9Q3ILA9"/>
<gene>
    <name evidence="2" type="ORF">O181_082769</name>
</gene>
<dbReference type="Proteomes" id="UP000765509">
    <property type="component" value="Unassembled WGS sequence"/>
</dbReference>
<keyword evidence="1" id="KW-0732">Signal</keyword>
<evidence type="ECO:0000313" key="3">
    <source>
        <dbReference type="Proteomes" id="UP000765509"/>
    </source>
</evidence>
<comment type="caution">
    <text evidence="2">The sequence shown here is derived from an EMBL/GenBank/DDBJ whole genome shotgun (WGS) entry which is preliminary data.</text>
</comment>
<feature type="signal peptide" evidence="1">
    <location>
        <begin position="1"/>
        <end position="22"/>
    </location>
</feature>
<accession>A0A9Q3ILA9</accession>
<feature type="chain" id="PRO_5040178808" description="Secreted protein" evidence="1">
    <location>
        <begin position="23"/>
        <end position="166"/>
    </location>
</feature>
<dbReference type="EMBL" id="AVOT02047780">
    <property type="protein sequence ID" value="MBW0543054.1"/>
    <property type="molecule type" value="Genomic_DNA"/>
</dbReference>
<evidence type="ECO:0000313" key="2">
    <source>
        <dbReference type="EMBL" id="MBW0543054.1"/>
    </source>
</evidence>
<organism evidence="2 3">
    <name type="scientific">Austropuccinia psidii MF-1</name>
    <dbReference type="NCBI Taxonomy" id="1389203"/>
    <lineage>
        <taxon>Eukaryota</taxon>
        <taxon>Fungi</taxon>
        <taxon>Dikarya</taxon>
        <taxon>Basidiomycota</taxon>
        <taxon>Pucciniomycotina</taxon>
        <taxon>Pucciniomycetes</taxon>
        <taxon>Pucciniales</taxon>
        <taxon>Sphaerophragmiaceae</taxon>
        <taxon>Austropuccinia</taxon>
    </lineage>
</organism>
<proteinExistence type="predicted"/>
<evidence type="ECO:0008006" key="4">
    <source>
        <dbReference type="Google" id="ProtNLM"/>
    </source>
</evidence>
<keyword evidence="3" id="KW-1185">Reference proteome</keyword>
<name>A0A9Q3ILA9_9BASI</name>
<reference evidence="2" key="1">
    <citation type="submission" date="2021-03" db="EMBL/GenBank/DDBJ databases">
        <title>Draft genome sequence of rust myrtle Austropuccinia psidii MF-1, a brazilian biotype.</title>
        <authorList>
            <person name="Quecine M.C."/>
            <person name="Pachon D.M.R."/>
            <person name="Bonatelli M.L."/>
            <person name="Correr F.H."/>
            <person name="Franceschini L.M."/>
            <person name="Leite T.F."/>
            <person name="Margarido G.R.A."/>
            <person name="Almeida C.A."/>
            <person name="Ferrarezi J.A."/>
            <person name="Labate C.A."/>
        </authorList>
    </citation>
    <scope>NUCLEOTIDE SEQUENCE</scope>
    <source>
        <strain evidence="2">MF-1</strain>
    </source>
</reference>
<sequence length="166" mass="18659">MLKKTFFYNIFTLALCLYPCFAQQLVKDVQCGNAYGTQVLPDFKGKKMVSCTAYGNQPMMCVHTTCTVPLFKGCISIRENGTTTGELKPDIFQAYNNCGQVDVWKGSNSLGIPWEAHGACRWEKVTDPNNQRPHCKECYAAEYTPFEYGLCPQKPVNKKQHSGIHS</sequence>